<dbReference type="GO" id="GO:0036448">
    <property type="term" value="P:cellular response to glucose-phosphate stress"/>
    <property type="evidence" value="ECO:0007669"/>
    <property type="project" value="TreeGrafter"/>
</dbReference>
<dbReference type="Gene3D" id="1.20.1250.20">
    <property type="entry name" value="MFS general substrate transporter like domains"/>
    <property type="match status" value="1"/>
</dbReference>
<dbReference type="GO" id="GO:0005886">
    <property type="term" value="C:plasma membrane"/>
    <property type="evidence" value="ECO:0007669"/>
    <property type="project" value="UniProtKB-SubCell"/>
</dbReference>
<feature type="transmembrane region" description="Helical" evidence="5">
    <location>
        <begin position="54"/>
        <end position="73"/>
    </location>
</feature>
<evidence type="ECO:0000256" key="2">
    <source>
        <dbReference type="ARBA" id="ARBA00022448"/>
    </source>
</evidence>
<dbReference type="EMBL" id="CP013970">
    <property type="protein sequence ID" value="AXF75238.1"/>
    <property type="molecule type" value="Genomic_DNA"/>
</dbReference>
<protein>
    <recommendedName>
        <fullName evidence="8">MFS transporter</fullName>
    </recommendedName>
</protein>
<organism evidence="6 7">
    <name type="scientific">Erwinia tracheiphila</name>
    <dbReference type="NCBI Taxonomy" id="65700"/>
    <lineage>
        <taxon>Bacteria</taxon>
        <taxon>Pseudomonadati</taxon>
        <taxon>Pseudomonadota</taxon>
        <taxon>Gammaproteobacteria</taxon>
        <taxon>Enterobacterales</taxon>
        <taxon>Erwiniaceae</taxon>
        <taxon>Erwinia</taxon>
    </lineage>
</organism>
<feature type="transmembrane region" description="Helical" evidence="5">
    <location>
        <begin position="108"/>
        <end position="130"/>
    </location>
</feature>
<evidence type="ECO:0000256" key="3">
    <source>
        <dbReference type="ARBA" id="ARBA00022475"/>
    </source>
</evidence>
<comment type="subcellular location">
    <subcellularLocation>
        <location evidence="1">Cell membrane</location>
        <topology evidence="1">Multi-pass membrane protein</topology>
    </subcellularLocation>
</comment>
<dbReference type="InterPro" id="IPR036259">
    <property type="entry name" value="MFS_trans_sf"/>
</dbReference>
<keyword evidence="3" id="KW-1003">Cell membrane</keyword>
<dbReference type="PANTHER" id="PTHR23535:SF2">
    <property type="entry name" value="SUGAR EFFLUX TRANSPORTER A-RELATED"/>
    <property type="match status" value="1"/>
</dbReference>
<dbReference type="SUPFAM" id="SSF103473">
    <property type="entry name" value="MFS general substrate transporter"/>
    <property type="match status" value="1"/>
</dbReference>
<dbReference type="AlphaFoldDB" id="A0A345CP71"/>
<dbReference type="GO" id="GO:0015767">
    <property type="term" value="P:lactose transport"/>
    <property type="evidence" value="ECO:0007669"/>
    <property type="project" value="TreeGrafter"/>
</dbReference>
<dbReference type="GO" id="GO:1904659">
    <property type="term" value="P:D-glucose transmembrane transport"/>
    <property type="evidence" value="ECO:0007669"/>
    <property type="project" value="TreeGrafter"/>
</dbReference>
<evidence type="ECO:0000313" key="6">
    <source>
        <dbReference type="EMBL" id="AXF75238.1"/>
    </source>
</evidence>
<feature type="transmembrane region" description="Helical" evidence="5">
    <location>
        <begin position="85"/>
        <end position="102"/>
    </location>
</feature>
<evidence type="ECO:0008006" key="8">
    <source>
        <dbReference type="Google" id="ProtNLM"/>
    </source>
</evidence>
<proteinExistence type="predicted"/>
<keyword evidence="4" id="KW-0762">Sugar transport</keyword>
<keyword evidence="2" id="KW-0813">Transport</keyword>
<feature type="transmembrane region" description="Helical" evidence="5">
    <location>
        <begin position="7"/>
        <end position="34"/>
    </location>
</feature>
<sequence>MTGPCEAGLFIGVDSAVLCIFLIIAFLSGGSGAFQIPTLSLYLSAELQANPTAISFFYAVNAAIDIDVSFWLAVMSGRFSGRRHLLMFCYLMAILNSLAFAFSRHCLFLLTAGVFIAAVANAGIPQLFALAGEYCEKPIFNALMRTQLSLAWVLAHLWLLVLPPKRALSQCT</sequence>
<feature type="transmembrane region" description="Helical" evidence="5">
    <location>
        <begin position="142"/>
        <end position="161"/>
    </location>
</feature>
<evidence type="ECO:0000256" key="4">
    <source>
        <dbReference type="ARBA" id="ARBA00022597"/>
    </source>
</evidence>
<name>A0A345CP71_9GAMM</name>
<dbReference type="GO" id="GO:0005351">
    <property type="term" value="F:carbohydrate:proton symporter activity"/>
    <property type="evidence" value="ECO:0007669"/>
    <property type="project" value="TreeGrafter"/>
</dbReference>
<keyword evidence="5" id="KW-1133">Transmembrane helix</keyword>
<dbReference type="Proteomes" id="UP000264980">
    <property type="component" value="Chromosome"/>
</dbReference>
<evidence type="ECO:0000313" key="7">
    <source>
        <dbReference type="Proteomes" id="UP000264980"/>
    </source>
</evidence>
<gene>
    <name evidence="6" type="ORF">AV903_02550</name>
</gene>
<evidence type="ECO:0000256" key="5">
    <source>
        <dbReference type="SAM" id="Phobius"/>
    </source>
</evidence>
<accession>A0A345CP71</accession>
<reference evidence="7" key="1">
    <citation type="submission" date="2016-01" db="EMBL/GenBank/DDBJ databases">
        <authorList>
            <person name="Shapiro L."/>
        </authorList>
    </citation>
    <scope>NUCLEOTIDE SEQUENCE [LARGE SCALE GENOMIC DNA]</scope>
    <source>
        <strain evidence="7">MDcuke</strain>
    </source>
</reference>
<keyword evidence="5" id="KW-0472">Membrane</keyword>
<dbReference type="PANTHER" id="PTHR23535">
    <property type="entry name" value="SUGAR EFFLUX TRANSPORTER A-RELATED"/>
    <property type="match status" value="1"/>
</dbReference>
<evidence type="ECO:0000256" key="1">
    <source>
        <dbReference type="ARBA" id="ARBA00004651"/>
    </source>
</evidence>
<keyword evidence="5" id="KW-0812">Transmembrane</keyword>